<evidence type="ECO:0000313" key="5">
    <source>
        <dbReference type="EMBL" id="SUB75380.1"/>
    </source>
</evidence>
<dbReference type="InterPro" id="IPR023765">
    <property type="entry name" value="SBP_5_CS"/>
</dbReference>
<dbReference type="PANTHER" id="PTHR30290">
    <property type="entry name" value="PERIPLASMIC BINDING COMPONENT OF ABC TRANSPORTER"/>
    <property type="match status" value="1"/>
</dbReference>
<comment type="subcellular location">
    <subcellularLocation>
        <location evidence="1">Cell membrane</location>
        <topology evidence="1">Lipid-anchor</topology>
    </subcellularLocation>
</comment>
<dbReference type="Gene3D" id="3.40.190.10">
    <property type="entry name" value="Periplasmic binding protein-like II"/>
    <property type="match status" value="1"/>
</dbReference>
<proteinExistence type="inferred from homology"/>
<sequence length="579" mass="65109">MPYLLNLHMTDDLRNYLKLMMGKNKKYSLKKGCVFMKNTKKFLGVLLVFVMILSITTGCSSKNGNENSQKTKELTFCESWNFDGGFSVFQEPLMANGTFGLLYYIPNFYETLVKYEDGKFTPGLADKWEVSKDNMTYTFNLKKNIKFSDGEELTAEVVKKNFENVGKNLGTYNGFFGLTSTLIEKVTVIDKHTVSVKLSSPYYGALTDFTLPLPMGIMSPKAFNEDGSLSDSIKNATMGTGPYMYDGKKENDTYTFVKNPNYDRKKVDVETFKIKVIPDNDAKLLALRNNEIDMILGTNNLSYDSYNTLQKDKNFTGKTSETVIQTRYVGINSDIAPFNDISVRKAINHAINTESIRKNILGDVEKEATSILDKNLPYCNVDTESYSYSEQKAKDLLEKAGWKDEDGDGIREKDGVKLSVNISCASEQAMLKDISEAIATDLKKVGFETKTSSSETMNHYKNISEGKYQMAIGITYNIPMDPYRLVASFSKNPVMDNMTSKALTSMNNSDEAIRSLNAMTDEKEIQKVYNSIITALHDDAVLIPISRTVGMTTFNSSKIADYTFSFEPDYLDVSNIKTK</sequence>
<dbReference type="InterPro" id="IPR030678">
    <property type="entry name" value="Peptide/Ni-bd"/>
</dbReference>
<dbReference type="Gene3D" id="3.10.105.10">
    <property type="entry name" value="Dipeptide-binding Protein, Domain 3"/>
    <property type="match status" value="1"/>
</dbReference>
<feature type="domain" description="Solute-binding protein family 5" evidence="4">
    <location>
        <begin position="119"/>
        <end position="492"/>
    </location>
</feature>
<dbReference type="PANTHER" id="PTHR30290:SF37">
    <property type="entry name" value="NICKEL-BINDING PERIPLASMIC PROTEIN"/>
    <property type="match status" value="1"/>
</dbReference>
<dbReference type="Proteomes" id="UP000254777">
    <property type="component" value="Unassembled WGS sequence"/>
</dbReference>
<organism evidence="5 6">
    <name type="scientific">Peptoniphilus indolicus</name>
    <dbReference type="NCBI Taxonomy" id="33030"/>
    <lineage>
        <taxon>Bacteria</taxon>
        <taxon>Bacillati</taxon>
        <taxon>Bacillota</taxon>
        <taxon>Tissierellia</taxon>
        <taxon>Tissierellales</taxon>
        <taxon>Peptoniphilaceae</taxon>
        <taxon>Peptoniphilus</taxon>
    </lineage>
</organism>
<evidence type="ECO:0000313" key="6">
    <source>
        <dbReference type="Proteomes" id="UP000254777"/>
    </source>
</evidence>
<name>A0A379DC68_9FIRM</name>
<accession>A0A379DC68</accession>
<protein>
    <submittedName>
        <fullName evidence="5">Nickel-binding periplasmic protein</fullName>
    </submittedName>
</protein>
<dbReference type="GO" id="GO:1904680">
    <property type="term" value="F:peptide transmembrane transporter activity"/>
    <property type="evidence" value="ECO:0007669"/>
    <property type="project" value="TreeGrafter"/>
</dbReference>
<keyword evidence="3" id="KW-0732">Signal</keyword>
<dbReference type="GO" id="GO:0030288">
    <property type="term" value="C:outer membrane-bounded periplasmic space"/>
    <property type="evidence" value="ECO:0007669"/>
    <property type="project" value="TreeGrafter"/>
</dbReference>
<evidence type="ECO:0000256" key="2">
    <source>
        <dbReference type="ARBA" id="ARBA00005695"/>
    </source>
</evidence>
<comment type="similarity">
    <text evidence="2">Belongs to the bacterial solute-binding protein 5 family.</text>
</comment>
<dbReference type="AlphaFoldDB" id="A0A379DC68"/>
<dbReference type="EMBL" id="UGTH01000001">
    <property type="protein sequence ID" value="SUB75380.1"/>
    <property type="molecule type" value="Genomic_DNA"/>
</dbReference>
<dbReference type="InterPro" id="IPR000914">
    <property type="entry name" value="SBP_5_dom"/>
</dbReference>
<dbReference type="PROSITE" id="PS01040">
    <property type="entry name" value="SBP_BACTERIAL_5"/>
    <property type="match status" value="1"/>
</dbReference>
<dbReference type="SUPFAM" id="SSF53850">
    <property type="entry name" value="Periplasmic binding protein-like II"/>
    <property type="match status" value="1"/>
</dbReference>
<evidence type="ECO:0000256" key="1">
    <source>
        <dbReference type="ARBA" id="ARBA00004193"/>
    </source>
</evidence>
<reference evidence="5 6" key="1">
    <citation type="submission" date="2018-06" db="EMBL/GenBank/DDBJ databases">
        <authorList>
            <consortium name="Pathogen Informatics"/>
            <person name="Doyle S."/>
        </authorList>
    </citation>
    <scope>NUCLEOTIDE SEQUENCE [LARGE SCALE GENOMIC DNA]</scope>
    <source>
        <strain evidence="5 6">NCTC11088</strain>
    </source>
</reference>
<dbReference type="InterPro" id="IPR039424">
    <property type="entry name" value="SBP_5"/>
</dbReference>
<evidence type="ECO:0000256" key="3">
    <source>
        <dbReference type="ARBA" id="ARBA00022729"/>
    </source>
</evidence>
<dbReference type="PIRSF" id="PIRSF002741">
    <property type="entry name" value="MppA"/>
    <property type="match status" value="1"/>
</dbReference>
<gene>
    <name evidence="5" type="primary">nikA</name>
    <name evidence="5" type="ORF">NCTC11088_01173</name>
</gene>
<dbReference type="GO" id="GO:0015833">
    <property type="term" value="P:peptide transport"/>
    <property type="evidence" value="ECO:0007669"/>
    <property type="project" value="TreeGrafter"/>
</dbReference>
<dbReference type="GO" id="GO:0043190">
    <property type="term" value="C:ATP-binding cassette (ABC) transporter complex"/>
    <property type="evidence" value="ECO:0007669"/>
    <property type="project" value="InterPro"/>
</dbReference>
<evidence type="ECO:0000259" key="4">
    <source>
        <dbReference type="Pfam" id="PF00496"/>
    </source>
</evidence>
<dbReference type="Pfam" id="PF00496">
    <property type="entry name" value="SBP_bac_5"/>
    <property type="match status" value="1"/>
</dbReference>